<dbReference type="Pfam" id="PF00959">
    <property type="entry name" value="Phage_lysozyme"/>
    <property type="match status" value="1"/>
</dbReference>
<dbReference type="PANTHER" id="PTHR38107:SF3">
    <property type="entry name" value="LYSOZYME RRRD-RELATED"/>
    <property type="match status" value="1"/>
</dbReference>
<keyword evidence="3 7" id="KW-0081">Bacteriolytic enzyme</keyword>
<evidence type="ECO:0000256" key="7">
    <source>
        <dbReference type="RuleBase" id="RU003788"/>
    </source>
</evidence>
<evidence type="ECO:0000313" key="8">
    <source>
        <dbReference type="EMBL" id="VFS48056.1"/>
    </source>
</evidence>
<keyword evidence="4 7" id="KW-0378">Hydrolase</keyword>
<protein>
    <recommendedName>
        <fullName evidence="7">Lysozyme</fullName>
        <ecNumber evidence="7">3.2.1.17</ecNumber>
    </recommendedName>
</protein>
<dbReference type="Gene3D" id="1.10.530.40">
    <property type="match status" value="1"/>
</dbReference>
<comment type="similarity">
    <text evidence="7">Belongs to the glycosyl hydrolase 24 family.</text>
</comment>
<dbReference type="EC" id="3.2.1.17" evidence="7"/>
<keyword evidence="5" id="KW-1035">Host cytoplasm</keyword>
<reference evidence="8 9" key="1">
    <citation type="submission" date="2019-03" db="EMBL/GenBank/DDBJ databases">
        <authorList>
            <consortium name="Pathogen Informatics"/>
        </authorList>
    </citation>
    <scope>NUCLEOTIDE SEQUENCE [LARGE SCALE GENOMIC DNA]</scope>
    <source>
        <strain evidence="8 9">NCTC12282</strain>
    </source>
</reference>
<keyword evidence="6 7" id="KW-0326">Glycosidase</keyword>
<dbReference type="SUPFAM" id="SSF53955">
    <property type="entry name" value="Lysozyme-like"/>
    <property type="match status" value="1"/>
</dbReference>
<dbReference type="InterPro" id="IPR051018">
    <property type="entry name" value="Bacteriophage_GH24"/>
</dbReference>
<dbReference type="GO" id="GO:0003796">
    <property type="term" value="F:lysozyme activity"/>
    <property type="evidence" value="ECO:0007669"/>
    <property type="project" value="UniProtKB-EC"/>
</dbReference>
<accession>A0A484ZJV0</accession>
<dbReference type="GO" id="GO:0009253">
    <property type="term" value="P:peptidoglycan catabolic process"/>
    <property type="evidence" value="ECO:0007669"/>
    <property type="project" value="InterPro"/>
</dbReference>
<comment type="catalytic activity">
    <reaction evidence="1 7">
        <text>Hydrolysis of (1-&gt;4)-beta-linkages between N-acetylmuramic acid and N-acetyl-D-glucosamine residues in a peptidoglycan and between N-acetyl-D-glucosamine residues in chitodextrins.</text>
        <dbReference type="EC" id="3.2.1.17"/>
    </reaction>
</comment>
<keyword evidence="2 7" id="KW-0929">Antimicrobial</keyword>
<dbReference type="GO" id="GO:0031640">
    <property type="term" value="P:killing of cells of another organism"/>
    <property type="evidence" value="ECO:0007669"/>
    <property type="project" value="UniProtKB-KW"/>
</dbReference>
<evidence type="ECO:0000256" key="4">
    <source>
        <dbReference type="ARBA" id="ARBA00022801"/>
    </source>
</evidence>
<sequence>MEIKMITSQSGIDLIKSFESCQLKAYLCPAKVWTIGYGHTSGVRPDDKISVMQAERFLKGDLVRVEQDIQKIVRVPLTQGQFDALVSFAFNCGTRALSTSTLLRKLNQKEYSGAAQEFSRWIYAGGKVLAGLERRRRLEKRMFES</sequence>
<gene>
    <name evidence="8" type="ORF">NCTC12282_02969</name>
</gene>
<proteinExistence type="inferred from homology"/>
<dbReference type="Proteomes" id="UP000373449">
    <property type="component" value="Unassembled WGS sequence"/>
</dbReference>
<dbReference type="PANTHER" id="PTHR38107">
    <property type="match status" value="1"/>
</dbReference>
<evidence type="ECO:0000256" key="3">
    <source>
        <dbReference type="ARBA" id="ARBA00022638"/>
    </source>
</evidence>
<evidence type="ECO:0000313" key="9">
    <source>
        <dbReference type="Proteomes" id="UP000373449"/>
    </source>
</evidence>
<dbReference type="EMBL" id="CAADJA010000002">
    <property type="protein sequence ID" value="VFS48056.1"/>
    <property type="molecule type" value="Genomic_DNA"/>
</dbReference>
<evidence type="ECO:0000256" key="5">
    <source>
        <dbReference type="ARBA" id="ARBA00023200"/>
    </source>
</evidence>
<dbReference type="AlphaFoldDB" id="A0A484ZJV0"/>
<dbReference type="InterPro" id="IPR002196">
    <property type="entry name" value="Glyco_hydro_24"/>
</dbReference>
<dbReference type="InterPro" id="IPR023347">
    <property type="entry name" value="Lysozyme_dom_sf"/>
</dbReference>
<evidence type="ECO:0000256" key="6">
    <source>
        <dbReference type="ARBA" id="ARBA00023295"/>
    </source>
</evidence>
<dbReference type="HAMAP" id="MF_04110">
    <property type="entry name" value="ENDOLYSIN_T4"/>
    <property type="match status" value="1"/>
</dbReference>
<dbReference type="GO" id="GO:0016998">
    <property type="term" value="P:cell wall macromolecule catabolic process"/>
    <property type="evidence" value="ECO:0007669"/>
    <property type="project" value="InterPro"/>
</dbReference>
<name>A0A484ZJV0_9GAMM</name>
<evidence type="ECO:0000256" key="1">
    <source>
        <dbReference type="ARBA" id="ARBA00000632"/>
    </source>
</evidence>
<dbReference type="InterPro" id="IPR023346">
    <property type="entry name" value="Lysozyme-like_dom_sf"/>
</dbReference>
<dbReference type="InterPro" id="IPR033907">
    <property type="entry name" value="Endolysin_autolysin"/>
</dbReference>
<dbReference type="GO" id="GO:0042742">
    <property type="term" value="P:defense response to bacterium"/>
    <property type="evidence" value="ECO:0007669"/>
    <property type="project" value="UniProtKB-KW"/>
</dbReference>
<evidence type="ECO:0000256" key="2">
    <source>
        <dbReference type="ARBA" id="ARBA00022529"/>
    </source>
</evidence>
<organism evidence="8 9">
    <name type="scientific">Budvicia aquatica</name>
    <dbReference type="NCBI Taxonomy" id="82979"/>
    <lineage>
        <taxon>Bacteria</taxon>
        <taxon>Pseudomonadati</taxon>
        <taxon>Pseudomonadota</taxon>
        <taxon>Gammaproteobacteria</taxon>
        <taxon>Enterobacterales</taxon>
        <taxon>Budviciaceae</taxon>
        <taxon>Budvicia</taxon>
    </lineage>
</organism>
<dbReference type="InterPro" id="IPR034690">
    <property type="entry name" value="Endolysin_T4_type"/>
</dbReference>
<dbReference type="CDD" id="cd00737">
    <property type="entry name" value="lyz_endolysin_autolysin"/>
    <property type="match status" value="1"/>
</dbReference>